<evidence type="ECO:0000313" key="7">
    <source>
        <dbReference type="Proteomes" id="UP000050911"/>
    </source>
</evidence>
<proteinExistence type="inferred from homology"/>
<keyword evidence="4" id="KW-0413">Isomerase</keyword>
<evidence type="ECO:0000256" key="4">
    <source>
        <dbReference type="ARBA" id="ARBA00023235"/>
    </source>
</evidence>
<dbReference type="OrthoDB" id="9769930at2"/>
<keyword evidence="2" id="KW-0479">Metal-binding</keyword>
<evidence type="ECO:0000256" key="2">
    <source>
        <dbReference type="ARBA" id="ARBA00022723"/>
    </source>
</evidence>
<dbReference type="GO" id="GO:0009117">
    <property type="term" value="P:nucleotide metabolic process"/>
    <property type="evidence" value="ECO:0007669"/>
    <property type="project" value="InterPro"/>
</dbReference>
<accession>A0A0R1HL96</accession>
<dbReference type="RefSeq" id="WP_056942835.1">
    <property type="nucleotide sequence ID" value="NZ_AZCX01000008.1"/>
</dbReference>
<organism evidence="6 7">
    <name type="scientific">Secundilactobacillus kimchicus JCM 15530</name>
    <dbReference type="NCBI Taxonomy" id="1302272"/>
    <lineage>
        <taxon>Bacteria</taxon>
        <taxon>Bacillati</taxon>
        <taxon>Bacillota</taxon>
        <taxon>Bacilli</taxon>
        <taxon>Lactobacillales</taxon>
        <taxon>Lactobacillaceae</taxon>
        <taxon>Secundilactobacillus</taxon>
    </lineage>
</organism>
<sequence length="267" mass="29052">MPDHIVIVDLFATGFGEAPEANRYDSVGADGLGHTASSVPEFSVPTMQRWGLGNVRFNHPIAGIEPVDSALGYFGRVHVETTNWNQDTGFAELWQGDADRTLHQVSQFASVQLISAMPVDRISFPVLLVDDDRAGFEMVRSADQNVQYLRLGSGLTHSLRGDVGGFATWLEWVDHELATLSEQLSPDDWLIVTSSVATDPTLGRFTREYVPLLIEVKGQGTGQALGIRRTLADVSASIMATVTPLVPAMGHPFLTELGLVDHHMDGD</sequence>
<dbReference type="SUPFAM" id="SSF53649">
    <property type="entry name" value="Alkaline phosphatase-like"/>
    <property type="match status" value="1"/>
</dbReference>
<dbReference type="InterPro" id="IPR006124">
    <property type="entry name" value="Metalloenzyme"/>
</dbReference>
<dbReference type="GO" id="GO:0043094">
    <property type="term" value="P:metabolic compound salvage"/>
    <property type="evidence" value="ECO:0007669"/>
    <property type="project" value="InterPro"/>
</dbReference>
<dbReference type="AlphaFoldDB" id="A0A0R1HL96"/>
<feature type="domain" description="Metalloenzyme" evidence="5">
    <location>
        <begin position="160"/>
        <end position="240"/>
    </location>
</feature>
<dbReference type="PANTHER" id="PTHR21110:SF0">
    <property type="entry name" value="PHOSPHOPENTOMUTASE"/>
    <property type="match status" value="1"/>
</dbReference>
<dbReference type="GO" id="GO:0005829">
    <property type="term" value="C:cytosol"/>
    <property type="evidence" value="ECO:0007669"/>
    <property type="project" value="TreeGrafter"/>
</dbReference>
<dbReference type="Pfam" id="PF01676">
    <property type="entry name" value="Metalloenzyme"/>
    <property type="match status" value="1"/>
</dbReference>
<evidence type="ECO:0000256" key="3">
    <source>
        <dbReference type="ARBA" id="ARBA00023211"/>
    </source>
</evidence>
<name>A0A0R1HL96_9LACO</name>
<dbReference type="STRING" id="1302272.FC96_GL002410"/>
<comment type="caution">
    <text evidence="6">The sequence shown here is derived from an EMBL/GenBank/DDBJ whole genome shotgun (WGS) entry which is preliminary data.</text>
</comment>
<dbReference type="Proteomes" id="UP000050911">
    <property type="component" value="Unassembled WGS sequence"/>
</dbReference>
<gene>
    <name evidence="6" type="ORF">FC96_GL002410</name>
</gene>
<dbReference type="PANTHER" id="PTHR21110">
    <property type="entry name" value="PHOSPHOPENTOMUTASE"/>
    <property type="match status" value="1"/>
</dbReference>
<keyword evidence="3" id="KW-0464">Manganese</keyword>
<protein>
    <submittedName>
        <fullName evidence="6">Phosphopentomutase</fullName>
    </submittedName>
</protein>
<comment type="similarity">
    <text evidence="1">Belongs to the phosphopentomutase family.</text>
</comment>
<evidence type="ECO:0000313" key="6">
    <source>
        <dbReference type="EMBL" id="KRK47485.1"/>
    </source>
</evidence>
<dbReference type="InterPro" id="IPR010045">
    <property type="entry name" value="DeoB"/>
</dbReference>
<keyword evidence="7" id="KW-1185">Reference proteome</keyword>
<evidence type="ECO:0000259" key="5">
    <source>
        <dbReference type="Pfam" id="PF01676"/>
    </source>
</evidence>
<evidence type="ECO:0000256" key="1">
    <source>
        <dbReference type="ARBA" id="ARBA00010373"/>
    </source>
</evidence>
<dbReference type="Gene3D" id="3.40.720.10">
    <property type="entry name" value="Alkaline Phosphatase, subunit A"/>
    <property type="match status" value="2"/>
</dbReference>
<reference evidence="6 7" key="1">
    <citation type="journal article" date="2015" name="Genome Announc.">
        <title>Expanding the biotechnology potential of lactobacilli through comparative genomics of 213 strains and associated genera.</title>
        <authorList>
            <person name="Sun Z."/>
            <person name="Harris H.M."/>
            <person name="McCann A."/>
            <person name="Guo C."/>
            <person name="Argimon S."/>
            <person name="Zhang W."/>
            <person name="Yang X."/>
            <person name="Jeffery I.B."/>
            <person name="Cooney J.C."/>
            <person name="Kagawa T.F."/>
            <person name="Liu W."/>
            <person name="Song Y."/>
            <person name="Salvetti E."/>
            <person name="Wrobel A."/>
            <person name="Rasinkangas P."/>
            <person name="Parkhill J."/>
            <person name="Rea M.C."/>
            <person name="O'Sullivan O."/>
            <person name="Ritari J."/>
            <person name="Douillard F.P."/>
            <person name="Paul Ross R."/>
            <person name="Yang R."/>
            <person name="Briner A.E."/>
            <person name="Felis G.E."/>
            <person name="de Vos W.M."/>
            <person name="Barrangou R."/>
            <person name="Klaenhammer T.R."/>
            <person name="Caufield P.W."/>
            <person name="Cui Y."/>
            <person name="Zhang H."/>
            <person name="O'Toole P.W."/>
        </authorList>
    </citation>
    <scope>NUCLEOTIDE SEQUENCE [LARGE SCALE GENOMIC DNA]</scope>
    <source>
        <strain evidence="6 7">JCM 15530</strain>
    </source>
</reference>
<dbReference type="GO" id="GO:0008973">
    <property type="term" value="F:phosphopentomutase activity"/>
    <property type="evidence" value="ECO:0007669"/>
    <property type="project" value="InterPro"/>
</dbReference>
<dbReference type="PATRIC" id="fig|1302272.5.peg.2458"/>
<dbReference type="InterPro" id="IPR017850">
    <property type="entry name" value="Alkaline_phosphatase_core_sf"/>
</dbReference>
<dbReference type="GO" id="GO:0000287">
    <property type="term" value="F:magnesium ion binding"/>
    <property type="evidence" value="ECO:0007669"/>
    <property type="project" value="InterPro"/>
</dbReference>
<dbReference type="EMBL" id="AZCX01000008">
    <property type="protein sequence ID" value="KRK47485.1"/>
    <property type="molecule type" value="Genomic_DNA"/>
</dbReference>